<comment type="caution">
    <text evidence="1">The sequence shown here is derived from an EMBL/GenBank/DDBJ whole genome shotgun (WGS) entry which is preliminary data.</text>
</comment>
<organism evidence="1 2">
    <name type="scientific">Legionella quinlivanii</name>
    <dbReference type="NCBI Taxonomy" id="45073"/>
    <lineage>
        <taxon>Bacteria</taxon>
        <taxon>Pseudomonadati</taxon>
        <taxon>Pseudomonadota</taxon>
        <taxon>Gammaproteobacteria</taxon>
        <taxon>Legionellales</taxon>
        <taxon>Legionellaceae</taxon>
        <taxon>Legionella</taxon>
    </lineage>
</organism>
<evidence type="ECO:0000313" key="1">
    <source>
        <dbReference type="EMBL" id="KTD46077.1"/>
    </source>
</evidence>
<name>A0A0W0XMX8_9GAMM</name>
<sequence>MSVNKLRSILKRALPNLSKMFSEKEGVQQYRKILTYFLKDGVIDPLELEQLKYVENKYELTKEEIRKIQRKALSTYFNEIISDQRISEEERKSLQDLLNLFSLQTNEINFDQKIFNKYYTLGLIEQGSLPSVENKNELNIIFKPNEILHYGASSQLNKIKKVTKRINYGGLTGSIKIMKGVRYRIGSIGVQTKTQEILDTEDVGILYITNQRIGFKGNKKQFNILFNKIISFELFSEGIFIFKQGKETPYILTLDDYEVPLSILSCLLNK</sequence>
<dbReference type="EMBL" id="LNYS01000024">
    <property type="protein sequence ID" value="KTD46077.1"/>
    <property type="molecule type" value="Genomic_DNA"/>
</dbReference>
<dbReference type="Proteomes" id="UP000054618">
    <property type="component" value="Unassembled WGS sequence"/>
</dbReference>
<accession>A0A0W0XMX8</accession>
<reference evidence="1 2" key="1">
    <citation type="submission" date="2015-11" db="EMBL/GenBank/DDBJ databases">
        <title>Genomic analysis of 38 Legionella species identifies large and diverse effector repertoires.</title>
        <authorList>
            <person name="Burstein D."/>
            <person name="Amaro F."/>
            <person name="Zusman T."/>
            <person name="Lifshitz Z."/>
            <person name="Cohen O."/>
            <person name="Gilbert J.A."/>
            <person name="Pupko T."/>
            <person name="Shuman H.A."/>
            <person name="Segal G."/>
        </authorList>
    </citation>
    <scope>NUCLEOTIDE SEQUENCE [LARGE SCALE GENOMIC DNA]</scope>
    <source>
        <strain evidence="1 2">CDC#1442-AUS-E</strain>
    </source>
</reference>
<gene>
    <name evidence="1" type="ORF">Lqui_2567</name>
</gene>
<dbReference type="RefSeq" id="WP_133129138.1">
    <property type="nucleotide sequence ID" value="NZ_CAAAIK010000038.1"/>
</dbReference>
<dbReference type="AlphaFoldDB" id="A0A0W0XMX8"/>
<dbReference type="PATRIC" id="fig|45073.5.peg.2728"/>
<dbReference type="OrthoDB" id="2041817at2"/>
<dbReference type="STRING" id="45073.Lqui_2567"/>
<keyword evidence="2" id="KW-1185">Reference proteome</keyword>
<protein>
    <submittedName>
        <fullName evidence="1">Uncharacterized protein</fullName>
    </submittedName>
</protein>
<evidence type="ECO:0000313" key="2">
    <source>
        <dbReference type="Proteomes" id="UP000054618"/>
    </source>
</evidence>
<proteinExistence type="predicted"/>